<dbReference type="Gene3D" id="3.55.50.30">
    <property type="match status" value="1"/>
</dbReference>
<accession>J9CQP2</accession>
<dbReference type="Pfam" id="PF16344">
    <property type="entry name" value="FecR_C"/>
    <property type="match status" value="1"/>
</dbReference>
<gene>
    <name evidence="3" type="ORF">EVA_09419</name>
</gene>
<evidence type="ECO:0000313" key="3">
    <source>
        <dbReference type="EMBL" id="EJX02476.1"/>
    </source>
</evidence>
<comment type="caution">
    <text evidence="3">The sequence shown here is derived from an EMBL/GenBank/DDBJ whole genome shotgun (WGS) entry which is preliminary data.</text>
</comment>
<dbReference type="AlphaFoldDB" id="J9CQP2"/>
<dbReference type="InterPro" id="IPR012373">
    <property type="entry name" value="Ferrdict_sens_TM"/>
</dbReference>
<dbReference type="InterPro" id="IPR032508">
    <property type="entry name" value="FecR_C"/>
</dbReference>
<dbReference type="EMBL" id="AMCI01002532">
    <property type="protein sequence ID" value="EJX02476.1"/>
    <property type="molecule type" value="Genomic_DNA"/>
</dbReference>
<dbReference type="PANTHER" id="PTHR30273:SF2">
    <property type="entry name" value="PROTEIN FECR"/>
    <property type="match status" value="1"/>
</dbReference>
<dbReference type="PANTHER" id="PTHR30273">
    <property type="entry name" value="PERIPLASMIC SIGNAL SENSOR AND SIGMA FACTOR ACTIVATOR FECR-RELATED"/>
    <property type="match status" value="1"/>
</dbReference>
<dbReference type="InterPro" id="IPR006860">
    <property type="entry name" value="FecR"/>
</dbReference>
<protein>
    <submittedName>
        <fullName evidence="3">Anti-FecI sigma factor, FecR</fullName>
    </submittedName>
</protein>
<dbReference type="GO" id="GO:0016989">
    <property type="term" value="F:sigma factor antagonist activity"/>
    <property type="evidence" value="ECO:0007669"/>
    <property type="project" value="TreeGrafter"/>
</dbReference>
<dbReference type="Pfam" id="PF04773">
    <property type="entry name" value="FecR"/>
    <property type="match status" value="1"/>
</dbReference>
<dbReference type="Gene3D" id="2.60.120.1440">
    <property type="match status" value="1"/>
</dbReference>
<organism evidence="3">
    <name type="scientific">gut metagenome</name>
    <dbReference type="NCBI Taxonomy" id="749906"/>
    <lineage>
        <taxon>unclassified sequences</taxon>
        <taxon>metagenomes</taxon>
        <taxon>organismal metagenomes</taxon>
    </lineage>
</organism>
<proteinExistence type="predicted"/>
<evidence type="ECO:0000259" key="1">
    <source>
        <dbReference type="Pfam" id="PF04773"/>
    </source>
</evidence>
<reference evidence="3" key="1">
    <citation type="journal article" date="2012" name="PLoS ONE">
        <title>Gene sets for utilization of primary and secondary nutrition supplies in the distal gut of endangered iberian lynx.</title>
        <authorList>
            <person name="Alcaide M."/>
            <person name="Messina E."/>
            <person name="Richter M."/>
            <person name="Bargiela R."/>
            <person name="Peplies J."/>
            <person name="Huws S.A."/>
            <person name="Newbold C.J."/>
            <person name="Golyshin P.N."/>
            <person name="Simon M.A."/>
            <person name="Lopez G."/>
            <person name="Yakimov M.M."/>
            <person name="Ferrer M."/>
        </authorList>
    </citation>
    <scope>NUCLEOTIDE SEQUENCE</scope>
</reference>
<name>J9CQP2_9ZZZZ</name>
<evidence type="ECO:0000259" key="2">
    <source>
        <dbReference type="Pfam" id="PF16344"/>
    </source>
</evidence>
<feature type="domain" description="FecR protein" evidence="1">
    <location>
        <begin position="186"/>
        <end position="278"/>
    </location>
</feature>
<feature type="domain" description="Protein FecR C-terminal" evidence="2">
    <location>
        <begin position="321"/>
        <end position="390"/>
    </location>
</feature>
<sequence>MKTTDVELLIARKVWGDLLTEAEEHALQVWLAEKEENRQFYDEIKKEKFDAAAYHRYRQIDSDKAWEEFLKATERSQPSLLHRLLKYACMFSIPLIAAGMAFYFLQSPLVTDEDDKADAVVPGTTGALWHDASGNTVKLNSQTLQEQPYPTTDSNVVATAKGVMMKVNKAAVACRENDTDQSPHILKTLNNGEFQIILEDGTLVHLNYNTTLRFPRHFSKKERLVYLHGEAFFQVAKDSVRPFKVMTDEMVVKQYGTSFNVNTYSPTQTEVVLVEGSIGVLSSAKEYAMRPSDRLTFHKNTAEVEIQQIDVTPYIAWHEGRFIFNNEPLSSIMNTLSHWYDVEVIFDCPEWKQLHFTGNMNRYGQLAPILKAISQTVELRMEIKNHTVHISEKKQTNQ</sequence>